<gene>
    <name evidence="3" type="ORF">MNODULE_16310</name>
</gene>
<sequence>MERRENEIAKKAEEFLRVFKKGEEFTQELLKENERLRYTVLKLEEERNGLVQLSNPVEVKALQEQLAKAEEERNRLINRFKEVEEENKGFASKYLEVEEENNNLANLYVASNQLHSTLDFEEVLRIIIEIMINLVGAERFVIMLLDEASGVLSTIASEGMEEGTIRKARIGEGVIGRAVQSGENFFESDLSVGSVEGEPRPIVCIPLKIKDQTLGVIVVFSLLEQKKKTLTHVDKELFTMLAGHAATAVFSAKLYSQSARKLSTIQGFIDLLSGREDSWGQNG</sequence>
<dbReference type="Proteomes" id="UP000534783">
    <property type="component" value="Unassembled WGS sequence"/>
</dbReference>
<dbReference type="Pfam" id="PF13185">
    <property type="entry name" value="GAF_2"/>
    <property type="match status" value="1"/>
</dbReference>
<protein>
    <submittedName>
        <fullName evidence="3">GAF domain-containing protein</fullName>
    </submittedName>
</protein>
<feature type="domain" description="GAF" evidence="2">
    <location>
        <begin position="119"/>
        <end position="259"/>
    </location>
</feature>
<evidence type="ECO:0000259" key="2">
    <source>
        <dbReference type="SMART" id="SM00065"/>
    </source>
</evidence>
<feature type="coiled-coil region" evidence="1">
    <location>
        <begin position="26"/>
        <end position="100"/>
    </location>
</feature>
<dbReference type="InterPro" id="IPR029016">
    <property type="entry name" value="GAF-like_dom_sf"/>
</dbReference>
<dbReference type="EMBL" id="VTOW01000003">
    <property type="protein sequence ID" value="NKE72314.1"/>
    <property type="molecule type" value="Genomic_DNA"/>
</dbReference>
<dbReference type="InterPro" id="IPR003018">
    <property type="entry name" value="GAF"/>
</dbReference>
<dbReference type="AlphaFoldDB" id="A0A7X6DS30"/>
<evidence type="ECO:0000256" key="1">
    <source>
        <dbReference type="SAM" id="Coils"/>
    </source>
</evidence>
<keyword evidence="1" id="KW-0175">Coiled coil</keyword>
<keyword evidence="4" id="KW-1185">Reference proteome</keyword>
<dbReference type="SMART" id="SM00065">
    <property type="entry name" value="GAF"/>
    <property type="match status" value="1"/>
</dbReference>
<dbReference type="Gene3D" id="3.30.450.40">
    <property type="match status" value="1"/>
</dbReference>
<proteinExistence type="predicted"/>
<evidence type="ECO:0000313" key="3">
    <source>
        <dbReference type="EMBL" id="NKE72314.1"/>
    </source>
</evidence>
<dbReference type="SUPFAM" id="SSF55781">
    <property type="entry name" value="GAF domain-like"/>
    <property type="match status" value="1"/>
</dbReference>
<accession>A0A7X6DS30</accession>
<reference evidence="3 4" key="1">
    <citation type="journal article" date="2020" name="Nature">
        <title>Bacterial chemolithoautotrophy via manganese oxidation.</title>
        <authorList>
            <person name="Yu H."/>
            <person name="Leadbetter J.R."/>
        </authorList>
    </citation>
    <scope>NUCLEOTIDE SEQUENCE [LARGE SCALE GENOMIC DNA]</scope>
    <source>
        <strain evidence="3 4">Mn-1</strain>
    </source>
</reference>
<evidence type="ECO:0000313" key="4">
    <source>
        <dbReference type="Proteomes" id="UP000534783"/>
    </source>
</evidence>
<comment type="caution">
    <text evidence="3">The sequence shown here is derived from an EMBL/GenBank/DDBJ whole genome shotgun (WGS) entry which is preliminary data.</text>
</comment>
<dbReference type="RefSeq" id="WP_168061833.1">
    <property type="nucleotide sequence ID" value="NZ_VTOW01000003.1"/>
</dbReference>
<organism evidence="3 4">
    <name type="scientific">Candidatus Manganitrophus noduliformans</name>
    <dbReference type="NCBI Taxonomy" id="2606439"/>
    <lineage>
        <taxon>Bacteria</taxon>
        <taxon>Pseudomonadati</taxon>
        <taxon>Nitrospirota</taxon>
        <taxon>Nitrospiria</taxon>
        <taxon>Candidatus Troglogloeales</taxon>
        <taxon>Candidatus Manganitrophaceae</taxon>
        <taxon>Candidatus Manganitrophus</taxon>
    </lineage>
</organism>
<name>A0A7X6DS30_9BACT</name>